<sequence>MKFFKSLSILSIILFLACSGVSGEERVIAPLQYQKRLKKQDNDSIQLFYNGSHRVKRGQKAIKRS</sequence>
<keyword evidence="1" id="KW-0732">Signal</keyword>
<comment type="caution">
    <text evidence="2">The sequence shown here is derived from an EMBL/GenBank/DDBJ whole genome shotgun (WGS) entry which is preliminary data.</text>
</comment>
<gene>
    <name evidence="2" type="ORF">IIF7_10973</name>
</gene>
<proteinExistence type="predicted"/>
<dbReference type="OrthoDB" id="1454377at2"/>
<name>A0A1Y1T2T0_9FLAO</name>
<protein>
    <recommendedName>
        <fullName evidence="4">Lipoprotein</fullName>
    </recommendedName>
</protein>
<dbReference type="AlphaFoldDB" id="A0A1Y1T2T0"/>
<dbReference type="RefSeq" id="WP_139801307.1">
    <property type="nucleotide sequence ID" value="NZ_ARYN01000009.1"/>
</dbReference>
<evidence type="ECO:0000256" key="1">
    <source>
        <dbReference type="SAM" id="SignalP"/>
    </source>
</evidence>
<dbReference type="Proteomes" id="UP000192746">
    <property type="component" value="Unassembled WGS sequence"/>
</dbReference>
<keyword evidence="3" id="KW-1185">Reference proteome</keyword>
<evidence type="ECO:0000313" key="3">
    <source>
        <dbReference type="Proteomes" id="UP000192746"/>
    </source>
</evidence>
<reference evidence="2 3" key="1">
    <citation type="submission" date="2013-04" db="EMBL/GenBank/DDBJ databases">
        <title>Zunongwangia sp. 22II14-10F7 Genome Sequencing.</title>
        <authorList>
            <person name="Lai Q."/>
            <person name="Shao Z."/>
        </authorList>
    </citation>
    <scope>NUCLEOTIDE SEQUENCE [LARGE SCALE GENOMIC DNA]</scope>
    <source>
        <strain evidence="2 3">22II14-10F7</strain>
    </source>
</reference>
<dbReference type="PROSITE" id="PS51257">
    <property type="entry name" value="PROKAR_LIPOPROTEIN"/>
    <property type="match status" value="1"/>
</dbReference>
<evidence type="ECO:0000313" key="2">
    <source>
        <dbReference type="EMBL" id="ORL45339.1"/>
    </source>
</evidence>
<accession>A0A1Y1T2T0</accession>
<dbReference type="EMBL" id="ARYN01000009">
    <property type="protein sequence ID" value="ORL45339.1"/>
    <property type="molecule type" value="Genomic_DNA"/>
</dbReference>
<evidence type="ECO:0008006" key="4">
    <source>
        <dbReference type="Google" id="ProtNLM"/>
    </source>
</evidence>
<dbReference type="STRING" id="1185767.IIF7_10973"/>
<feature type="chain" id="PRO_5012146630" description="Lipoprotein" evidence="1">
    <location>
        <begin position="24"/>
        <end position="65"/>
    </location>
</feature>
<organism evidence="2 3">
    <name type="scientific">Zunongwangia atlantica 22II14-10F7</name>
    <dbReference type="NCBI Taxonomy" id="1185767"/>
    <lineage>
        <taxon>Bacteria</taxon>
        <taxon>Pseudomonadati</taxon>
        <taxon>Bacteroidota</taxon>
        <taxon>Flavobacteriia</taxon>
        <taxon>Flavobacteriales</taxon>
        <taxon>Flavobacteriaceae</taxon>
        <taxon>Zunongwangia</taxon>
    </lineage>
</organism>
<feature type="signal peptide" evidence="1">
    <location>
        <begin position="1"/>
        <end position="23"/>
    </location>
</feature>